<dbReference type="EMBL" id="WNJL01000022">
    <property type="protein sequence ID" value="NDU41882.1"/>
    <property type="molecule type" value="Genomic_DNA"/>
</dbReference>
<name>A0A845U2N3_9PROT</name>
<organism evidence="1">
    <name type="scientific">Acidithiobacillus ferrianus</name>
    <dbReference type="NCBI Taxonomy" id="2678518"/>
    <lineage>
        <taxon>Bacteria</taxon>
        <taxon>Pseudomonadati</taxon>
        <taxon>Pseudomonadota</taxon>
        <taxon>Acidithiobacillia</taxon>
        <taxon>Acidithiobacillales</taxon>
        <taxon>Acidithiobacillaceae</taxon>
        <taxon>Acidithiobacillus</taxon>
    </lineage>
</organism>
<accession>A0A845U2N3</accession>
<proteinExistence type="predicted"/>
<gene>
    <name evidence="1" type="ORF">GL267_04255</name>
</gene>
<sequence>MSLSNTSNTASPQTIRLAQLATRYFIEGDHTAESRLGASVDALLVEEDEETFKAVSQMLLEKDYGVEEELWDYARERAEMFLTEEGLVTTLFVIPVLNPKKMSGFSASKASASFVKHGIVCQSAKVTFFPTPVDGEQLLNMTPVELFRLHMALSNNRREVTEILGSQRHAHGVHPYVCLIGVVTYPAQLPGPCLAWELDAGHYLRRVKQWAEHVDQEALGQRIRCNALGIPGRCAFAVREGIQEYQGIVLANFVDRAVHEGNGKVLARLKDHPTMDGLTLELYDTTQEYGALFLDWGQLRETRAEVIEQVIDQLRQSGVSGILFDDCAPPEH</sequence>
<reference evidence="1" key="1">
    <citation type="submission" date="2019-11" db="EMBL/GenBank/DDBJ databases">
        <title>Acidithiobacillus ferrianus sp. nov.: a facultatively anaerobic and extremely acidophilic chemolithoautotroph.</title>
        <authorList>
            <person name="Norris P.R."/>
            <person name="Falagan C."/>
            <person name="Moya-Beltran A."/>
            <person name="Castro M."/>
            <person name="Quatrini R."/>
            <person name="Johnson D.B."/>
        </authorList>
    </citation>
    <scope>NUCLEOTIDE SEQUENCE [LARGE SCALE GENOMIC DNA]</scope>
    <source>
        <strain evidence="1">MG</strain>
    </source>
</reference>
<comment type="caution">
    <text evidence="1">The sequence shown here is derived from an EMBL/GenBank/DDBJ whole genome shotgun (WGS) entry which is preliminary data.</text>
</comment>
<dbReference type="AlphaFoldDB" id="A0A845U2N3"/>
<evidence type="ECO:0000313" key="1">
    <source>
        <dbReference type="EMBL" id="NDU41882.1"/>
    </source>
</evidence>
<dbReference type="RefSeq" id="WP_163096880.1">
    <property type="nucleotide sequence ID" value="NZ_CP127523.1"/>
</dbReference>
<protein>
    <submittedName>
        <fullName evidence="1">Uncharacterized protein</fullName>
    </submittedName>
</protein>